<accession>A0ABS6UXZ5</accession>
<evidence type="ECO:0000259" key="2">
    <source>
        <dbReference type="Pfam" id="PF13845"/>
    </source>
</evidence>
<feature type="compositionally biased region" description="Low complexity" evidence="1">
    <location>
        <begin position="21"/>
        <end position="37"/>
    </location>
</feature>
<organism evidence="3 4">
    <name type="scientific">Pseudonocardia abyssalis</name>
    <dbReference type="NCBI Taxonomy" id="2792008"/>
    <lineage>
        <taxon>Bacteria</taxon>
        <taxon>Bacillati</taxon>
        <taxon>Actinomycetota</taxon>
        <taxon>Actinomycetes</taxon>
        <taxon>Pseudonocardiales</taxon>
        <taxon>Pseudonocardiaceae</taxon>
        <taxon>Pseudonocardia</taxon>
    </lineage>
</organism>
<dbReference type="Proteomes" id="UP000694287">
    <property type="component" value="Unassembled WGS sequence"/>
</dbReference>
<protein>
    <submittedName>
        <fullName evidence="3">Septum formation family protein</fullName>
    </submittedName>
</protein>
<feature type="domain" description="Septum formation-related" evidence="2">
    <location>
        <begin position="95"/>
        <end position="309"/>
    </location>
</feature>
<dbReference type="Pfam" id="PF13845">
    <property type="entry name" value="Septum_form"/>
    <property type="match status" value="1"/>
</dbReference>
<feature type="region of interest" description="Disordered" evidence="1">
    <location>
        <begin position="1"/>
        <end position="37"/>
    </location>
</feature>
<evidence type="ECO:0000313" key="3">
    <source>
        <dbReference type="EMBL" id="MBW0137137.1"/>
    </source>
</evidence>
<dbReference type="RefSeq" id="WP_218601981.1">
    <property type="nucleotide sequence ID" value="NZ_JADQDJ010000042.1"/>
</dbReference>
<gene>
    <name evidence="3" type="ORF">I4I81_23155</name>
</gene>
<dbReference type="InterPro" id="IPR026004">
    <property type="entry name" value="Septum_form"/>
</dbReference>
<comment type="caution">
    <text evidence="3">The sequence shown here is derived from an EMBL/GenBank/DDBJ whole genome shotgun (WGS) entry which is preliminary data.</text>
</comment>
<evidence type="ECO:0000256" key="1">
    <source>
        <dbReference type="SAM" id="MobiDB-lite"/>
    </source>
</evidence>
<sequence length="404" mass="41401">MDRTLTAPRPVRDDDAPPHTPSSAPSPGGRAPSPSVHPVRRVVTGVVVGALLMLGAASLDTFAGAEVPVLGTFASVAAPPDEPEIVEVPAPPATPGTCLTWTRPDAVDTALVDCAQPHLFEQAGTVQLADQVALPDDSTWRQLVDERCGPVVMTYLNDVFDPDGRYRVGALKPSPSKWEQGDRELRCGLQSASRSGALYPMSGRVAEGDQAAVQEPGVCLAIDGPRVGDPVACSGPHALETVGIIDMAADFPNGFPAVADQDAYLQPKCNELAAAYAGGPTVVTDKGLTVYWNNISEESWAAGTYRANCNVAALLPDRSGFAPVTGPVTGDVVIGDQLAPPAENTPDAGIPAPSTTTPAAPSSTPPADGSTTPTDGAPASDAPPAEEAPPAEVPVEVPVPLDGT</sequence>
<keyword evidence="4" id="KW-1185">Reference proteome</keyword>
<dbReference type="EMBL" id="JADQDK010000001">
    <property type="protein sequence ID" value="MBW0137137.1"/>
    <property type="molecule type" value="Genomic_DNA"/>
</dbReference>
<feature type="compositionally biased region" description="Low complexity" evidence="1">
    <location>
        <begin position="351"/>
        <end position="404"/>
    </location>
</feature>
<feature type="region of interest" description="Disordered" evidence="1">
    <location>
        <begin position="333"/>
        <end position="404"/>
    </location>
</feature>
<name>A0ABS6UXZ5_9PSEU</name>
<evidence type="ECO:0000313" key="4">
    <source>
        <dbReference type="Proteomes" id="UP000694287"/>
    </source>
</evidence>
<reference evidence="3 4" key="1">
    <citation type="submission" date="2020-11" db="EMBL/GenBank/DDBJ databases">
        <title>Pseudonocardia abyssalis sp. nov. and Pseudonocardia oceani sp. nov., description and phylogenomic analysis of two novel actinomycetes isolated from the deep Southern Ocean.</title>
        <authorList>
            <person name="Parra J."/>
        </authorList>
    </citation>
    <scope>NUCLEOTIDE SEQUENCE [LARGE SCALE GENOMIC DNA]</scope>
    <source>
        <strain evidence="3 4">KRD-168</strain>
    </source>
</reference>
<proteinExistence type="predicted"/>